<protein>
    <recommendedName>
        <fullName evidence="4">Phosphate-binding protein</fullName>
    </recommendedName>
</protein>
<organism evidence="9 10">
    <name type="scientific">Agromyces atrinae</name>
    <dbReference type="NCBI Taxonomy" id="592376"/>
    <lineage>
        <taxon>Bacteria</taxon>
        <taxon>Bacillati</taxon>
        <taxon>Actinomycetota</taxon>
        <taxon>Actinomycetes</taxon>
        <taxon>Micrococcales</taxon>
        <taxon>Microbacteriaceae</taxon>
        <taxon>Agromyces</taxon>
    </lineage>
</organism>
<dbReference type="InterPro" id="IPR024370">
    <property type="entry name" value="PBP_domain"/>
</dbReference>
<reference evidence="9 10" key="1">
    <citation type="submission" date="2019-01" db="EMBL/GenBank/DDBJ databases">
        <title>Agromyces.</title>
        <authorList>
            <person name="Li J."/>
        </authorList>
    </citation>
    <scope>NUCLEOTIDE SEQUENCE [LARGE SCALE GENOMIC DNA]</scope>
    <source>
        <strain evidence="9 10">DSM 23870</strain>
    </source>
</reference>
<dbReference type="GO" id="GO:0042301">
    <property type="term" value="F:phosphate ion binding"/>
    <property type="evidence" value="ECO:0007669"/>
    <property type="project" value="InterPro"/>
</dbReference>
<feature type="binding site" evidence="5">
    <location>
        <position position="91"/>
    </location>
    <ligand>
        <name>phosphate</name>
        <dbReference type="ChEBI" id="CHEBI:43474"/>
    </ligand>
</feature>
<keyword evidence="2 4" id="KW-0813">Transport</keyword>
<dbReference type="EMBL" id="SDPM01000003">
    <property type="protein sequence ID" value="RXZ86888.1"/>
    <property type="molecule type" value="Genomic_DNA"/>
</dbReference>
<dbReference type="PIRSF" id="PIRSF002756">
    <property type="entry name" value="PstS"/>
    <property type="match status" value="1"/>
</dbReference>
<dbReference type="CDD" id="cd13565">
    <property type="entry name" value="PBP2_PstS"/>
    <property type="match status" value="1"/>
</dbReference>
<dbReference type="EMBL" id="JACCBI010000001">
    <property type="protein sequence ID" value="NYD67281.1"/>
    <property type="molecule type" value="Genomic_DNA"/>
</dbReference>
<reference evidence="8 11" key="2">
    <citation type="submission" date="2020-07" db="EMBL/GenBank/DDBJ databases">
        <title>Sequencing the genomes of 1000 actinobacteria strains.</title>
        <authorList>
            <person name="Klenk H.-P."/>
        </authorList>
    </citation>
    <scope>NUCLEOTIDE SEQUENCE [LARGE SCALE GENOMIC DNA]</scope>
    <source>
        <strain evidence="8 11">DSM 23870</strain>
    </source>
</reference>
<feature type="signal peptide" evidence="6">
    <location>
        <begin position="1"/>
        <end position="23"/>
    </location>
</feature>
<feature type="binding site" evidence="5">
    <location>
        <position position="73"/>
    </location>
    <ligand>
        <name>phosphate</name>
        <dbReference type="ChEBI" id="CHEBI:43474"/>
    </ligand>
</feature>
<dbReference type="InterPro" id="IPR050962">
    <property type="entry name" value="Phosphate-bind_PstS"/>
</dbReference>
<dbReference type="OrthoDB" id="9801510at2"/>
<sequence>MTRRRLFSALAVIAASSVLVGCAANEQGDAWSPLKGTLDATGSSAQAGAQDVWIAAFQRDNGRVTVNYEPAGSGAGREQFIAGGVSFAGSDSALNEEELAREFVRCAPGTPGIDLPVYLSPIVLAYDIDGVDDLGLDAATIAGIFSGEITHWDDPAIVALNPDAALPSSRITAVHRSDDSGTTKNFTDYLHEVAPEAWPWEPSDTWPVSGGEAAQGTSGVYNAVTGGVDSIGYIDASRATDLTVAKLLVGDEFVEYSSEAAAAVVDVSPLESGRAENDIVIDIDRASSEPGVYPLVLVSYVVACSEYADAEEGELARAYIEWVVSAEGQALAEKQAGSAPLSSDFAARVLETVATIR</sequence>
<name>A0A4Q2M4V5_9MICO</name>
<dbReference type="PANTHER" id="PTHR42996">
    <property type="entry name" value="PHOSPHATE-BINDING PROTEIN PSTS"/>
    <property type="match status" value="1"/>
</dbReference>
<dbReference type="GO" id="GO:0035435">
    <property type="term" value="P:phosphate ion transmembrane transport"/>
    <property type="evidence" value="ECO:0007669"/>
    <property type="project" value="InterPro"/>
</dbReference>
<feature type="chain" id="PRO_5044089012" description="Phosphate-binding protein" evidence="6">
    <location>
        <begin position="24"/>
        <end position="357"/>
    </location>
</feature>
<dbReference type="PROSITE" id="PS51257">
    <property type="entry name" value="PROKAR_LIPOPROTEIN"/>
    <property type="match status" value="1"/>
</dbReference>
<feature type="domain" description="PBP" evidence="7">
    <location>
        <begin position="29"/>
        <end position="327"/>
    </location>
</feature>
<dbReference type="AlphaFoldDB" id="A0A4Q2M4V5"/>
<evidence type="ECO:0000256" key="1">
    <source>
        <dbReference type="ARBA" id="ARBA00008725"/>
    </source>
</evidence>
<keyword evidence="3 4" id="KW-0592">Phosphate transport</keyword>
<comment type="caution">
    <text evidence="9">The sequence shown here is derived from an EMBL/GenBank/DDBJ whole genome shotgun (WGS) entry which is preliminary data.</text>
</comment>
<gene>
    <name evidence="9" type="primary">pstS</name>
    <name evidence="8" type="ORF">BJ972_001800</name>
    <name evidence="9" type="ORF">ESP50_07445</name>
</gene>
<dbReference type="SUPFAM" id="SSF53850">
    <property type="entry name" value="Periplasmic binding protein-like II"/>
    <property type="match status" value="1"/>
</dbReference>
<evidence type="ECO:0000313" key="8">
    <source>
        <dbReference type="EMBL" id="NYD67281.1"/>
    </source>
</evidence>
<comment type="similarity">
    <text evidence="1 4">Belongs to the PstS family.</text>
</comment>
<feature type="binding site" evidence="5">
    <location>
        <begin position="180"/>
        <end position="182"/>
    </location>
    <ligand>
        <name>phosphate</name>
        <dbReference type="ChEBI" id="CHEBI:43474"/>
    </ligand>
</feature>
<dbReference type="RefSeq" id="WP_129173662.1">
    <property type="nucleotide sequence ID" value="NZ_JACCBI010000001.1"/>
</dbReference>
<dbReference type="Pfam" id="PF12849">
    <property type="entry name" value="PBP_like_2"/>
    <property type="match status" value="1"/>
</dbReference>
<dbReference type="PANTHER" id="PTHR42996:SF1">
    <property type="entry name" value="PHOSPHATE-BINDING PROTEIN PSTS"/>
    <property type="match status" value="1"/>
</dbReference>
<dbReference type="NCBIfam" id="TIGR00975">
    <property type="entry name" value="3a0107s03"/>
    <property type="match status" value="1"/>
</dbReference>
<evidence type="ECO:0000256" key="4">
    <source>
        <dbReference type="PIRNR" id="PIRNR002756"/>
    </source>
</evidence>
<dbReference type="Gene3D" id="3.40.190.10">
    <property type="entry name" value="Periplasmic binding protein-like II"/>
    <property type="match status" value="2"/>
</dbReference>
<accession>A0A4Q2M4V5</accession>
<evidence type="ECO:0000256" key="5">
    <source>
        <dbReference type="PIRSR" id="PIRSR002756-1"/>
    </source>
</evidence>
<proteinExistence type="inferred from homology"/>
<dbReference type="InterPro" id="IPR005673">
    <property type="entry name" value="ABC_phos-bd_PstS"/>
</dbReference>
<dbReference type="GO" id="GO:0043190">
    <property type="term" value="C:ATP-binding cassette (ABC) transporter complex"/>
    <property type="evidence" value="ECO:0007669"/>
    <property type="project" value="InterPro"/>
</dbReference>
<evidence type="ECO:0000256" key="3">
    <source>
        <dbReference type="ARBA" id="ARBA00022592"/>
    </source>
</evidence>
<keyword evidence="6" id="KW-0732">Signal</keyword>
<evidence type="ECO:0000256" key="6">
    <source>
        <dbReference type="SAM" id="SignalP"/>
    </source>
</evidence>
<evidence type="ECO:0000259" key="7">
    <source>
        <dbReference type="Pfam" id="PF12849"/>
    </source>
</evidence>
<feature type="binding site" evidence="5">
    <location>
        <begin position="43"/>
        <end position="45"/>
    </location>
    <ligand>
        <name>phosphate</name>
        <dbReference type="ChEBI" id="CHEBI:43474"/>
    </ligand>
</feature>
<evidence type="ECO:0000313" key="9">
    <source>
        <dbReference type="EMBL" id="RXZ86888.1"/>
    </source>
</evidence>
<dbReference type="Proteomes" id="UP000292686">
    <property type="component" value="Unassembled WGS sequence"/>
</dbReference>
<evidence type="ECO:0000313" key="10">
    <source>
        <dbReference type="Proteomes" id="UP000292686"/>
    </source>
</evidence>
<dbReference type="Proteomes" id="UP000581087">
    <property type="component" value="Unassembled WGS sequence"/>
</dbReference>
<evidence type="ECO:0000313" key="11">
    <source>
        <dbReference type="Proteomes" id="UP000581087"/>
    </source>
</evidence>
<evidence type="ECO:0000256" key="2">
    <source>
        <dbReference type="ARBA" id="ARBA00022448"/>
    </source>
</evidence>
<keyword evidence="10" id="KW-1185">Reference proteome</keyword>